<dbReference type="Proteomes" id="UP000184436">
    <property type="component" value="Unassembled WGS sequence"/>
</dbReference>
<dbReference type="OrthoDB" id="1372329at2"/>
<dbReference type="SMART" id="SM00342">
    <property type="entry name" value="HTH_ARAC"/>
    <property type="match status" value="1"/>
</dbReference>
<accession>A0A1M4UWH5</accession>
<dbReference type="PROSITE" id="PS01124">
    <property type="entry name" value="HTH_ARAC_FAMILY_2"/>
    <property type="match status" value="1"/>
</dbReference>
<dbReference type="RefSeq" id="WP_025074794.1">
    <property type="nucleotide sequence ID" value="NZ_FQVD01000004.1"/>
</dbReference>
<dbReference type="InterPro" id="IPR009057">
    <property type="entry name" value="Homeodomain-like_sf"/>
</dbReference>
<evidence type="ECO:0000313" key="5">
    <source>
        <dbReference type="EMBL" id="SHE61019.1"/>
    </source>
</evidence>
<dbReference type="InterPro" id="IPR018060">
    <property type="entry name" value="HTH_AraC"/>
</dbReference>
<dbReference type="STRING" id="871325.SAMN05444349_10416"/>
<dbReference type="EMBL" id="FQVD01000004">
    <property type="protein sequence ID" value="SHE61019.1"/>
    <property type="molecule type" value="Genomic_DNA"/>
</dbReference>
<name>A0A1M4UWH5_9BACE</name>
<dbReference type="PANTHER" id="PTHR43280">
    <property type="entry name" value="ARAC-FAMILY TRANSCRIPTIONAL REGULATOR"/>
    <property type="match status" value="1"/>
</dbReference>
<protein>
    <submittedName>
        <fullName evidence="5">AraC-type DNA-binding protein</fullName>
    </submittedName>
</protein>
<feature type="domain" description="HTH araC/xylS-type" evidence="4">
    <location>
        <begin position="188"/>
        <end position="286"/>
    </location>
</feature>
<dbReference type="Pfam" id="PF12833">
    <property type="entry name" value="HTH_18"/>
    <property type="match status" value="1"/>
</dbReference>
<proteinExistence type="predicted"/>
<evidence type="ECO:0000259" key="4">
    <source>
        <dbReference type="PROSITE" id="PS01124"/>
    </source>
</evidence>
<dbReference type="GO" id="GO:0003700">
    <property type="term" value="F:DNA-binding transcription factor activity"/>
    <property type="evidence" value="ECO:0007669"/>
    <property type="project" value="InterPro"/>
</dbReference>
<evidence type="ECO:0000256" key="3">
    <source>
        <dbReference type="ARBA" id="ARBA00023163"/>
    </source>
</evidence>
<sequence length="296" mass="34810">MLYSKKSETLETYILGDDLRYYENLKYLPLTPYPSSIQSAMIVYCFKGKAQIHVHDSMHWIMPKELMILFPGQYVSINEVSADFQTITLVISLSLHSDALSGVPLFSPHFFFYMRSHFVYRQSETDIQRLFNFFGLVKEKITSSDLYRRELITHLIRYLYLELYNYFQKQETLFLGNRQETRKEELTNKFFALIMEHFRENKDVAFYADKLCITSKYLSMVIKETSGKSAKDWIIEYIILEIKALLKNTNLNVQEIALKTNFANQSSLGRFFRKHTGMSLSQYRIANLDGTGEVLK</sequence>
<evidence type="ECO:0000313" key="6">
    <source>
        <dbReference type="Proteomes" id="UP000184436"/>
    </source>
</evidence>
<dbReference type="PANTHER" id="PTHR43280:SF32">
    <property type="entry name" value="TRANSCRIPTIONAL REGULATORY PROTEIN"/>
    <property type="match status" value="1"/>
</dbReference>
<keyword evidence="1" id="KW-0805">Transcription regulation</keyword>
<keyword evidence="3" id="KW-0804">Transcription</keyword>
<organism evidence="5 6">
    <name type="scientific">Bacteroides faecichinchillae</name>
    <dbReference type="NCBI Taxonomy" id="871325"/>
    <lineage>
        <taxon>Bacteria</taxon>
        <taxon>Pseudomonadati</taxon>
        <taxon>Bacteroidota</taxon>
        <taxon>Bacteroidia</taxon>
        <taxon>Bacteroidales</taxon>
        <taxon>Bacteroidaceae</taxon>
        <taxon>Bacteroides</taxon>
    </lineage>
</organism>
<dbReference type="AlphaFoldDB" id="A0A1M4UWH5"/>
<evidence type="ECO:0000256" key="1">
    <source>
        <dbReference type="ARBA" id="ARBA00023015"/>
    </source>
</evidence>
<reference evidence="5 6" key="1">
    <citation type="submission" date="2016-11" db="EMBL/GenBank/DDBJ databases">
        <authorList>
            <person name="Jaros S."/>
            <person name="Januszkiewicz K."/>
            <person name="Wedrychowicz H."/>
        </authorList>
    </citation>
    <scope>NUCLEOTIDE SEQUENCE [LARGE SCALE GENOMIC DNA]</scope>
    <source>
        <strain evidence="5 6">DSM 26883</strain>
    </source>
</reference>
<evidence type="ECO:0000256" key="2">
    <source>
        <dbReference type="ARBA" id="ARBA00023125"/>
    </source>
</evidence>
<dbReference type="GO" id="GO:0043565">
    <property type="term" value="F:sequence-specific DNA binding"/>
    <property type="evidence" value="ECO:0007669"/>
    <property type="project" value="InterPro"/>
</dbReference>
<dbReference type="SUPFAM" id="SSF46689">
    <property type="entry name" value="Homeodomain-like"/>
    <property type="match status" value="1"/>
</dbReference>
<gene>
    <name evidence="5" type="ORF">SAMN05444349_10416</name>
</gene>
<keyword evidence="2 5" id="KW-0238">DNA-binding</keyword>
<keyword evidence="6" id="KW-1185">Reference proteome</keyword>
<dbReference type="Gene3D" id="1.10.10.60">
    <property type="entry name" value="Homeodomain-like"/>
    <property type="match status" value="1"/>
</dbReference>